<name>A0A9W9GWZ1_9EURO</name>
<proteinExistence type="predicted"/>
<organism evidence="2 3">
    <name type="scientific">Penicillium bovifimosum</name>
    <dbReference type="NCBI Taxonomy" id="126998"/>
    <lineage>
        <taxon>Eukaryota</taxon>
        <taxon>Fungi</taxon>
        <taxon>Dikarya</taxon>
        <taxon>Ascomycota</taxon>
        <taxon>Pezizomycotina</taxon>
        <taxon>Eurotiomycetes</taxon>
        <taxon>Eurotiomycetidae</taxon>
        <taxon>Eurotiales</taxon>
        <taxon>Aspergillaceae</taxon>
        <taxon>Penicillium</taxon>
    </lineage>
</organism>
<dbReference type="OrthoDB" id="4509505at2759"/>
<gene>
    <name evidence="2" type="ORF">N7515_007618</name>
</gene>
<dbReference type="AlphaFoldDB" id="A0A9W9GWZ1"/>
<evidence type="ECO:0000256" key="1">
    <source>
        <dbReference type="SAM" id="Coils"/>
    </source>
</evidence>
<dbReference type="RefSeq" id="XP_056521958.1">
    <property type="nucleotide sequence ID" value="XM_056668362.1"/>
</dbReference>
<reference evidence="2" key="1">
    <citation type="submission" date="2022-11" db="EMBL/GenBank/DDBJ databases">
        <authorList>
            <person name="Petersen C."/>
        </authorList>
    </citation>
    <scope>NUCLEOTIDE SEQUENCE</scope>
    <source>
        <strain evidence="2">IBT 22155</strain>
    </source>
</reference>
<dbReference type="Proteomes" id="UP001149079">
    <property type="component" value="Unassembled WGS sequence"/>
</dbReference>
<evidence type="ECO:0000313" key="3">
    <source>
        <dbReference type="Proteomes" id="UP001149079"/>
    </source>
</evidence>
<reference evidence="2" key="2">
    <citation type="journal article" date="2023" name="IMA Fungus">
        <title>Comparative genomic study of the Penicillium genus elucidates a diverse pangenome and 15 lateral gene transfer events.</title>
        <authorList>
            <person name="Petersen C."/>
            <person name="Sorensen T."/>
            <person name="Nielsen M.R."/>
            <person name="Sondergaard T.E."/>
            <person name="Sorensen J.L."/>
            <person name="Fitzpatrick D.A."/>
            <person name="Frisvad J.C."/>
            <person name="Nielsen K.L."/>
        </authorList>
    </citation>
    <scope>NUCLEOTIDE SEQUENCE</scope>
    <source>
        <strain evidence="2">IBT 22155</strain>
    </source>
</reference>
<keyword evidence="1" id="KW-0175">Coiled coil</keyword>
<comment type="caution">
    <text evidence="2">The sequence shown here is derived from an EMBL/GenBank/DDBJ whole genome shotgun (WGS) entry which is preliminary data.</text>
</comment>
<dbReference type="EMBL" id="JAPQKL010000005">
    <property type="protein sequence ID" value="KAJ5131579.1"/>
    <property type="molecule type" value="Genomic_DNA"/>
</dbReference>
<sequence>MSSYANSRKCSTCARRGQVCERSFHSDKEWEDLQREEKRLAQELEEAQKQFLQHSQKMNEAMAKVLRLQKHQQFLKDRGGRMLDHDQAVADRLNEDDPSSACYAVPAGHCE</sequence>
<protein>
    <submittedName>
        <fullName evidence="2">Uncharacterized protein</fullName>
    </submittedName>
</protein>
<keyword evidence="3" id="KW-1185">Reference proteome</keyword>
<dbReference type="GeneID" id="81407532"/>
<accession>A0A9W9GWZ1</accession>
<evidence type="ECO:0000313" key="2">
    <source>
        <dbReference type="EMBL" id="KAJ5131579.1"/>
    </source>
</evidence>
<feature type="coiled-coil region" evidence="1">
    <location>
        <begin position="30"/>
        <end position="64"/>
    </location>
</feature>